<dbReference type="Proteomes" id="UP000813461">
    <property type="component" value="Unassembled WGS sequence"/>
</dbReference>
<keyword evidence="3" id="KW-1185">Reference proteome</keyword>
<gene>
    <name evidence="2" type="ORF">FB567DRAFT_616947</name>
</gene>
<dbReference type="AlphaFoldDB" id="A0A8K0W195"/>
<dbReference type="InterPro" id="IPR010730">
    <property type="entry name" value="HET"/>
</dbReference>
<protein>
    <submittedName>
        <fullName evidence="2">Heterokaryon incompatibility protein-domain-containing protein</fullName>
    </submittedName>
</protein>
<sequence length="406" mass="46743">MAAANDFIHDKLDLETRQIRLLKVDPKTPVGGPMICKLEVFPVSKNTVYTALSYTWGPPPSTETILVNGAPFKVRQNLYDFLYMAWWMSMEQYFWIDQICIDQQNTEEKNHQIKLMGLIYHQAQGVLAWLGRHSRDSDHAIRFVKSVALSGDVNDCIRILENTYDGAPVLKAQYQHATTSFFARPYWGRLWVVQEMNLARSVSFYCGPTEFSLSELKRIIRDSLKLWEAPTINPDAMRLIIDSQDLIAMTAIPNDTETWASLKLLRAPLRNARTRLRSLVWLHCDAACVDPRDKIYGLLSLATDYGAALAEELLLDVDYNKTTAEVFWDFLTLVIVDHVKIETLEQSLSFTLWVCQWQKEWEKYGSRIMVAMGVQCTNFENRIVGIAQDEFRRRKVKFEAATTPPD</sequence>
<dbReference type="PANTHER" id="PTHR24148">
    <property type="entry name" value="ANKYRIN REPEAT DOMAIN-CONTAINING PROTEIN 39 HOMOLOG-RELATED"/>
    <property type="match status" value="1"/>
</dbReference>
<dbReference type="PANTHER" id="PTHR24148:SF73">
    <property type="entry name" value="HET DOMAIN PROTEIN (AFU_ORTHOLOGUE AFUA_8G01020)"/>
    <property type="match status" value="1"/>
</dbReference>
<dbReference type="OrthoDB" id="5386682at2759"/>
<evidence type="ECO:0000313" key="3">
    <source>
        <dbReference type="Proteomes" id="UP000813461"/>
    </source>
</evidence>
<dbReference type="EMBL" id="JAGMVJ010000004">
    <property type="protein sequence ID" value="KAH7091383.1"/>
    <property type="molecule type" value="Genomic_DNA"/>
</dbReference>
<feature type="domain" description="Heterokaryon incompatibility" evidence="1">
    <location>
        <begin position="49"/>
        <end position="195"/>
    </location>
</feature>
<reference evidence="2" key="1">
    <citation type="journal article" date="2021" name="Nat. Commun.">
        <title>Genetic determinants of endophytism in the Arabidopsis root mycobiome.</title>
        <authorList>
            <person name="Mesny F."/>
            <person name="Miyauchi S."/>
            <person name="Thiergart T."/>
            <person name="Pickel B."/>
            <person name="Atanasova L."/>
            <person name="Karlsson M."/>
            <person name="Huettel B."/>
            <person name="Barry K.W."/>
            <person name="Haridas S."/>
            <person name="Chen C."/>
            <person name="Bauer D."/>
            <person name="Andreopoulos W."/>
            <person name="Pangilinan J."/>
            <person name="LaButti K."/>
            <person name="Riley R."/>
            <person name="Lipzen A."/>
            <person name="Clum A."/>
            <person name="Drula E."/>
            <person name="Henrissat B."/>
            <person name="Kohler A."/>
            <person name="Grigoriev I.V."/>
            <person name="Martin F.M."/>
            <person name="Hacquard S."/>
        </authorList>
    </citation>
    <scope>NUCLEOTIDE SEQUENCE</scope>
    <source>
        <strain evidence="2">MPI-SDFR-AT-0120</strain>
    </source>
</reference>
<evidence type="ECO:0000313" key="2">
    <source>
        <dbReference type="EMBL" id="KAH7091383.1"/>
    </source>
</evidence>
<comment type="caution">
    <text evidence="2">The sequence shown here is derived from an EMBL/GenBank/DDBJ whole genome shotgun (WGS) entry which is preliminary data.</text>
</comment>
<dbReference type="InterPro" id="IPR052895">
    <property type="entry name" value="HetReg/Transcr_Mod"/>
</dbReference>
<accession>A0A8K0W195</accession>
<organism evidence="2 3">
    <name type="scientific">Paraphoma chrysanthemicola</name>
    <dbReference type="NCBI Taxonomy" id="798071"/>
    <lineage>
        <taxon>Eukaryota</taxon>
        <taxon>Fungi</taxon>
        <taxon>Dikarya</taxon>
        <taxon>Ascomycota</taxon>
        <taxon>Pezizomycotina</taxon>
        <taxon>Dothideomycetes</taxon>
        <taxon>Pleosporomycetidae</taxon>
        <taxon>Pleosporales</taxon>
        <taxon>Pleosporineae</taxon>
        <taxon>Phaeosphaeriaceae</taxon>
        <taxon>Paraphoma</taxon>
    </lineage>
</organism>
<dbReference type="Pfam" id="PF06985">
    <property type="entry name" value="HET"/>
    <property type="match status" value="1"/>
</dbReference>
<proteinExistence type="predicted"/>
<name>A0A8K0W195_9PLEO</name>
<evidence type="ECO:0000259" key="1">
    <source>
        <dbReference type="Pfam" id="PF06985"/>
    </source>
</evidence>